<sequence length="79" mass="8493">GVLGAWRAREKPLTGLPHHLEPAPCVFNVIAFGYGGLLWMQTKVCEREGLRACVCVSSAASDDLASTITRPQPNWDGLG</sequence>
<accession>A0AAN8KJ99</accession>
<protein>
    <submittedName>
        <fullName evidence="1">Uncharacterized protein</fullName>
    </submittedName>
</protein>
<keyword evidence="2" id="KW-1185">Reference proteome</keyword>
<dbReference type="Proteomes" id="UP001356427">
    <property type="component" value="Unassembled WGS sequence"/>
</dbReference>
<organism evidence="1 2">
    <name type="scientific">Coregonus suidteri</name>
    <dbReference type="NCBI Taxonomy" id="861788"/>
    <lineage>
        <taxon>Eukaryota</taxon>
        <taxon>Metazoa</taxon>
        <taxon>Chordata</taxon>
        <taxon>Craniata</taxon>
        <taxon>Vertebrata</taxon>
        <taxon>Euteleostomi</taxon>
        <taxon>Actinopterygii</taxon>
        <taxon>Neopterygii</taxon>
        <taxon>Teleostei</taxon>
        <taxon>Protacanthopterygii</taxon>
        <taxon>Salmoniformes</taxon>
        <taxon>Salmonidae</taxon>
        <taxon>Coregoninae</taxon>
        <taxon>Coregonus</taxon>
    </lineage>
</organism>
<reference evidence="1 2" key="1">
    <citation type="submission" date="2021-04" db="EMBL/GenBank/DDBJ databases">
        <authorList>
            <person name="De Guttry C."/>
            <person name="Zahm M."/>
            <person name="Klopp C."/>
            <person name="Cabau C."/>
            <person name="Louis A."/>
            <person name="Berthelot C."/>
            <person name="Parey E."/>
            <person name="Roest Crollius H."/>
            <person name="Montfort J."/>
            <person name="Robinson-Rechavi M."/>
            <person name="Bucao C."/>
            <person name="Bouchez O."/>
            <person name="Gislard M."/>
            <person name="Lluch J."/>
            <person name="Milhes M."/>
            <person name="Lampietro C."/>
            <person name="Lopez Roques C."/>
            <person name="Donnadieu C."/>
            <person name="Braasch I."/>
            <person name="Desvignes T."/>
            <person name="Postlethwait J."/>
            <person name="Bobe J."/>
            <person name="Wedekind C."/>
            <person name="Guiguen Y."/>
        </authorList>
    </citation>
    <scope>NUCLEOTIDE SEQUENCE [LARGE SCALE GENOMIC DNA]</scope>
    <source>
        <strain evidence="1">Cs_M1</strain>
        <tissue evidence="1">Blood</tissue>
    </source>
</reference>
<gene>
    <name evidence="1" type="ORF">J4Q44_G00374730</name>
</gene>
<name>A0AAN8KJ99_9TELE</name>
<feature type="non-terminal residue" evidence="1">
    <location>
        <position position="1"/>
    </location>
</feature>
<dbReference type="EMBL" id="JAGTTL010000039">
    <property type="protein sequence ID" value="KAK6291688.1"/>
    <property type="molecule type" value="Genomic_DNA"/>
</dbReference>
<comment type="caution">
    <text evidence="1">The sequence shown here is derived from an EMBL/GenBank/DDBJ whole genome shotgun (WGS) entry which is preliminary data.</text>
</comment>
<dbReference type="AlphaFoldDB" id="A0AAN8KJ99"/>
<evidence type="ECO:0000313" key="1">
    <source>
        <dbReference type="EMBL" id="KAK6291688.1"/>
    </source>
</evidence>
<proteinExistence type="predicted"/>
<evidence type="ECO:0000313" key="2">
    <source>
        <dbReference type="Proteomes" id="UP001356427"/>
    </source>
</evidence>